<gene>
    <name evidence="2" type="ORF">CAG99_10255</name>
</gene>
<feature type="domain" description="Asparagine synthetase" evidence="1">
    <location>
        <begin position="203"/>
        <end position="567"/>
    </location>
</feature>
<evidence type="ECO:0000313" key="3">
    <source>
        <dbReference type="Proteomes" id="UP000194218"/>
    </source>
</evidence>
<dbReference type="GO" id="GO:0004066">
    <property type="term" value="F:asparagine synthase (glutamine-hydrolyzing) activity"/>
    <property type="evidence" value="ECO:0007669"/>
    <property type="project" value="InterPro"/>
</dbReference>
<dbReference type="Gene3D" id="3.40.50.620">
    <property type="entry name" value="HUPs"/>
    <property type="match status" value="1"/>
</dbReference>
<dbReference type="AlphaFoldDB" id="A0A1W7CWJ6"/>
<reference evidence="2 3" key="1">
    <citation type="submission" date="2017-05" db="EMBL/GenBank/DDBJ databases">
        <title>Complete genome sequence of Streptomyces sp. SCSIO 03032 revealed the diverse biosynthetic pathways for its bioactive secondary metabolites.</title>
        <authorList>
            <person name="Ma L."/>
            <person name="Zhu Y."/>
            <person name="Zhang W."/>
            <person name="Zhang G."/>
            <person name="Tian X."/>
            <person name="Zhang S."/>
            <person name="Zhang C."/>
        </authorList>
    </citation>
    <scope>NUCLEOTIDE SEQUENCE [LARGE SCALE GENOMIC DNA]</scope>
    <source>
        <strain evidence="2 3">SCSIO 03032</strain>
    </source>
</reference>
<accession>A0A1W7CWJ6</accession>
<dbReference type="GO" id="GO:0006529">
    <property type="term" value="P:asparagine biosynthetic process"/>
    <property type="evidence" value="ECO:0007669"/>
    <property type="project" value="InterPro"/>
</dbReference>
<keyword evidence="3" id="KW-1185">Reference proteome</keyword>
<dbReference type="SUPFAM" id="SSF52402">
    <property type="entry name" value="Adenine nucleotide alpha hydrolases-like"/>
    <property type="match status" value="1"/>
</dbReference>
<name>A0A1W7CWJ6_9ACTN</name>
<protein>
    <recommendedName>
        <fullName evidence="1">Asparagine synthetase domain-containing protein</fullName>
    </recommendedName>
</protein>
<dbReference type="Proteomes" id="UP000194218">
    <property type="component" value="Chromosome"/>
</dbReference>
<dbReference type="InterPro" id="IPR001962">
    <property type="entry name" value="Asn_synthase"/>
</dbReference>
<dbReference type="KEGG" id="smao:CAG99_10255"/>
<dbReference type="Pfam" id="PF00733">
    <property type="entry name" value="Asn_synthase"/>
    <property type="match status" value="1"/>
</dbReference>
<dbReference type="InterPro" id="IPR014729">
    <property type="entry name" value="Rossmann-like_a/b/a_fold"/>
</dbReference>
<proteinExistence type="predicted"/>
<dbReference type="EMBL" id="CP021121">
    <property type="protein sequence ID" value="ARQ69193.1"/>
    <property type="molecule type" value="Genomic_DNA"/>
</dbReference>
<evidence type="ECO:0000313" key="2">
    <source>
        <dbReference type="EMBL" id="ARQ69193.1"/>
    </source>
</evidence>
<evidence type="ECO:0000259" key="1">
    <source>
        <dbReference type="Pfam" id="PF00733"/>
    </source>
</evidence>
<dbReference type="RefSeq" id="WP_107485787.1">
    <property type="nucleotide sequence ID" value="NZ_CP021121.1"/>
</dbReference>
<dbReference type="OrthoDB" id="7053173at2"/>
<organism evidence="2 3">
    <name type="scientific">Streptomyces marincola</name>
    <dbReference type="NCBI Taxonomy" id="2878388"/>
    <lineage>
        <taxon>Bacteria</taxon>
        <taxon>Bacillati</taxon>
        <taxon>Actinomycetota</taxon>
        <taxon>Actinomycetes</taxon>
        <taxon>Kitasatosporales</taxon>
        <taxon>Streptomycetaceae</taxon>
        <taxon>Streptomyces</taxon>
    </lineage>
</organism>
<sequence length="594" mass="61540">MFDELNGEWVVGGPGWQEKPPVGAVPVPGVGAVWCSAAVPVRAVNVPGTGRLVVLGPCPAGEDRLRAALGAAGRGRWETLTALPGSYWCVAELDAGGRQIVCGDLAGLRAVLRTDTTAGMVWASRAGLLAERTGAGVAWQQVAAELVTGSGHWPTATINEGVAAVVGGSGLVWHPADGRVRGTVDTRPHCGALSLEVGAPTFGEALAEAFAWRVEASGGDLGADLSGGLDSSTAVLLAAERAPGLVAVTYGGPQASAEDTATARRVADHAGVRHRVAVEPVWHFQTLPAAATDAPVLASSTAALDAAYLSPAAGRLLHLTGHGGDVVLDASSAVWPDLVARGQRRAAHRGLTAMARRRDTAPGPLWRHAREQALLTRPQALHMAADQVLAARLAAPSPGWSWVHLSAAAAWLTPTGRKAVSARLRQAAEAASAAELPGVFDDWAALHATAAECRAHHSLYTALGVNPTHPFLDNTVVSAAFDIPAHRRHVSGRPKALLGTARPQLPHWLTTRPSKGSFAPMLISGLRRERARLRRLIASHPLVEAGLLDPHLAGATLDAVADGRESKGTGGALAAVHRLLAISQWATTRPVEVG</sequence>